<dbReference type="Proteomes" id="UP000271974">
    <property type="component" value="Unassembled WGS sequence"/>
</dbReference>
<dbReference type="AlphaFoldDB" id="A0A433TW14"/>
<name>A0A433TW14_ELYCH</name>
<evidence type="ECO:0000313" key="1">
    <source>
        <dbReference type="EMBL" id="RUS85771.1"/>
    </source>
</evidence>
<keyword evidence="2" id="KW-1185">Reference proteome</keyword>
<accession>A0A433TW14</accession>
<reference evidence="1 2" key="1">
    <citation type="submission" date="2019-01" db="EMBL/GenBank/DDBJ databases">
        <title>A draft genome assembly of the solar-powered sea slug Elysia chlorotica.</title>
        <authorList>
            <person name="Cai H."/>
            <person name="Li Q."/>
            <person name="Fang X."/>
            <person name="Li J."/>
            <person name="Curtis N.E."/>
            <person name="Altenburger A."/>
            <person name="Shibata T."/>
            <person name="Feng M."/>
            <person name="Maeda T."/>
            <person name="Schwartz J.A."/>
            <person name="Shigenobu S."/>
            <person name="Lundholm N."/>
            <person name="Nishiyama T."/>
            <person name="Yang H."/>
            <person name="Hasebe M."/>
            <person name="Li S."/>
            <person name="Pierce S.K."/>
            <person name="Wang J."/>
        </authorList>
    </citation>
    <scope>NUCLEOTIDE SEQUENCE [LARGE SCALE GENOMIC DNA]</scope>
    <source>
        <strain evidence="1">EC2010</strain>
        <tissue evidence="1">Whole organism of an adult</tissue>
    </source>
</reference>
<protein>
    <submittedName>
        <fullName evidence="1">Uncharacterized protein</fullName>
    </submittedName>
</protein>
<sequence length="129" mass="13672">MTLSRSGNEGDKHVCAESEQVDRRVIPSGDPTLYVNCESTGAWDILEITGTQLLDICDVSISSGRNLAVKATVLSSTGVDSEVAVDGFSADGDMKSGHNSTGTCTGLSPGVFSVQLEDYVEVFRVEAYF</sequence>
<feature type="non-terminal residue" evidence="1">
    <location>
        <position position="129"/>
    </location>
</feature>
<evidence type="ECO:0000313" key="2">
    <source>
        <dbReference type="Proteomes" id="UP000271974"/>
    </source>
</evidence>
<organism evidence="1 2">
    <name type="scientific">Elysia chlorotica</name>
    <name type="common">Eastern emerald elysia</name>
    <name type="synonym">Sea slug</name>
    <dbReference type="NCBI Taxonomy" id="188477"/>
    <lineage>
        <taxon>Eukaryota</taxon>
        <taxon>Metazoa</taxon>
        <taxon>Spiralia</taxon>
        <taxon>Lophotrochozoa</taxon>
        <taxon>Mollusca</taxon>
        <taxon>Gastropoda</taxon>
        <taxon>Heterobranchia</taxon>
        <taxon>Euthyneura</taxon>
        <taxon>Panpulmonata</taxon>
        <taxon>Sacoglossa</taxon>
        <taxon>Placobranchoidea</taxon>
        <taxon>Plakobranchidae</taxon>
        <taxon>Elysia</taxon>
    </lineage>
</organism>
<proteinExistence type="predicted"/>
<gene>
    <name evidence="1" type="ORF">EGW08_006485</name>
</gene>
<dbReference type="EMBL" id="RQTK01000160">
    <property type="protein sequence ID" value="RUS85771.1"/>
    <property type="molecule type" value="Genomic_DNA"/>
</dbReference>
<comment type="caution">
    <text evidence="1">The sequence shown here is derived from an EMBL/GenBank/DDBJ whole genome shotgun (WGS) entry which is preliminary data.</text>
</comment>